<organism evidence="9 10">
    <name type="scientific">Elstera cyanobacteriorum</name>
    <dbReference type="NCBI Taxonomy" id="2022747"/>
    <lineage>
        <taxon>Bacteria</taxon>
        <taxon>Pseudomonadati</taxon>
        <taxon>Pseudomonadota</taxon>
        <taxon>Alphaproteobacteria</taxon>
        <taxon>Rhodospirillales</taxon>
        <taxon>Rhodospirillaceae</taxon>
        <taxon>Elstera</taxon>
    </lineage>
</organism>
<keyword evidence="4 6" id="KW-0479">Metal-binding</keyword>
<evidence type="ECO:0000259" key="8">
    <source>
        <dbReference type="Pfam" id="PF00557"/>
    </source>
</evidence>
<comment type="function">
    <text evidence="1 6">Removes the N-terminal methionine from nascent proteins. The N-terminal methionine is often cleaved when the second residue in the primary sequence is small and uncharged (Met-Ala-, Cys, Gly, Pro, Ser, Thr, or Val). Requires deformylation of the N(alpha)-formylated initiator methionine before it can be hydrolyzed.</text>
</comment>
<dbReference type="NCBIfam" id="TIGR00500">
    <property type="entry name" value="met_pdase_I"/>
    <property type="match status" value="1"/>
</dbReference>
<comment type="catalytic activity">
    <reaction evidence="6 7">
        <text>Release of N-terminal amino acids, preferentially methionine, from peptides and arylamides.</text>
        <dbReference type="EC" id="3.4.11.18"/>
    </reaction>
</comment>
<name>A0A255XJA4_9PROT</name>
<comment type="subunit">
    <text evidence="6">Monomer.</text>
</comment>
<dbReference type="AlphaFoldDB" id="A0A255XJA4"/>
<protein>
    <recommendedName>
        <fullName evidence="6 7">Methionine aminopeptidase</fullName>
        <shortName evidence="6">MAP</shortName>
        <shortName evidence="6">MetAP</shortName>
        <ecNumber evidence="6 7">3.4.11.18</ecNumber>
    </recommendedName>
    <alternativeName>
        <fullName evidence="6">Peptidase M</fullName>
    </alternativeName>
</protein>
<evidence type="ECO:0000313" key="10">
    <source>
        <dbReference type="Proteomes" id="UP000216361"/>
    </source>
</evidence>
<evidence type="ECO:0000256" key="1">
    <source>
        <dbReference type="ARBA" id="ARBA00002521"/>
    </source>
</evidence>
<accession>A0A255XJA4</accession>
<evidence type="ECO:0000256" key="6">
    <source>
        <dbReference type="HAMAP-Rule" id="MF_01974"/>
    </source>
</evidence>
<evidence type="ECO:0000256" key="3">
    <source>
        <dbReference type="ARBA" id="ARBA00022670"/>
    </source>
</evidence>
<dbReference type="EC" id="3.4.11.18" evidence="6 7"/>
<keyword evidence="10" id="KW-1185">Reference proteome</keyword>
<evidence type="ECO:0000313" key="9">
    <source>
        <dbReference type="EMBL" id="OYQ16961.1"/>
    </source>
</evidence>
<evidence type="ECO:0000256" key="2">
    <source>
        <dbReference type="ARBA" id="ARBA00022438"/>
    </source>
</evidence>
<dbReference type="GO" id="GO:0004239">
    <property type="term" value="F:initiator methionyl aminopeptidase activity"/>
    <property type="evidence" value="ECO:0007669"/>
    <property type="project" value="UniProtKB-UniRule"/>
</dbReference>
<sequence length="276" mass="30361">MYNADDFDDEWDDETVKSIKIHTPEDYDGMRKAGRLAAETLDFITPHVVPGVSTETLNQLCHDFIVQAGAVPAPLNYRGFPKSICTSVNHVVCHGIPDEKKKLEDGDIINIDVTVILDGWYGDTSRMFYAGKVGTKARKLCEVTYEAMMRGIEVVKPGATVGDIGHAIQTFAEGHRFSVVRDFCGHGLGRVFHDAPSILHFGKPGAGPELKEGMFFTIEPMINAGKFDVKVLSDNWTAVTKDKSLSAQFEHSIAVTANGYEIFTLSPKGWHAPPYA</sequence>
<feature type="binding site" evidence="6">
    <location>
        <position position="186"/>
    </location>
    <ligand>
        <name>a divalent metal cation</name>
        <dbReference type="ChEBI" id="CHEBI:60240"/>
        <label>2</label>
        <note>catalytic</note>
    </ligand>
</feature>
<dbReference type="HAMAP" id="MF_01974">
    <property type="entry name" value="MetAP_1"/>
    <property type="match status" value="1"/>
</dbReference>
<feature type="binding site" evidence="6">
    <location>
        <position position="219"/>
    </location>
    <ligand>
        <name>a divalent metal cation</name>
        <dbReference type="ChEBI" id="CHEBI:60240"/>
        <label>2</label>
        <note>catalytic</note>
    </ligand>
</feature>
<dbReference type="InterPro" id="IPR000994">
    <property type="entry name" value="Pept_M24"/>
</dbReference>
<keyword evidence="5 6" id="KW-0378">Hydrolase</keyword>
<dbReference type="EMBL" id="NOXS01000035">
    <property type="protein sequence ID" value="OYQ16961.1"/>
    <property type="molecule type" value="Genomic_DNA"/>
</dbReference>
<dbReference type="PANTHER" id="PTHR43330">
    <property type="entry name" value="METHIONINE AMINOPEPTIDASE"/>
    <property type="match status" value="1"/>
</dbReference>
<evidence type="ECO:0000256" key="5">
    <source>
        <dbReference type="ARBA" id="ARBA00022801"/>
    </source>
</evidence>
<feature type="binding site" evidence="6">
    <location>
        <position position="94"/>
    </location>
    <ligand>
        <name>substrate</name>
    </ligand>
</feature>
<feature type="domain" description="Peptidase M24" evidence="8">
    <location>
        <begin position="29"/>
        <end position="257"/>
    </location>
</feature>
<dbReference type="GO" id="GO:0046872">
    <property type="term" value="F:metal ion binding"/>
    <property type="evidence" value="ECO:0007669"/>
    <property type="project" value="UniProtKB-UniRule"/>
</dbReference>
<dbReference type="GO" id="GO:0005829">
    <property type="term" value="C:cytosol"/>
    <property type="evidence" value="ECO:0007669"/>
    <property type="project" value="TreeGrafter"/>
</dbReference>
<evidence type="ECO:0000256" key="7">
    <source>
        <dbReference type="RuleBase" id="RU003653"/>
    </source>
</evidence>
<dbReference type="PROSITE" id="PS00680">
    <property type="entry name" value="MAP_1"/>
    <property type="match status" value="1"/>
</dbReference>
<feature type="binding site" evidence="6">
    <location>
        <position position="250"/>
    </location>
    <ligand>
        <name>a divalent metal cation</name>
        <dbReference type="ChEBI" id="CHEBI:60240"/>
        <label>2</label>
        <note>catalytic</note>
    </ligand>
</feature>
<dbReference type="Proteomes" id="UP000216361">
    <property type="component" value="Unassembled WGS sequence"/>
</dbReference>
<dbReference type="Gene3D" id="3.90.230.10">
    <property type="entry name" value="Creatinase/methionine aminopeptidase superfamily"/>
    <property type="match status" value="1"/>
</dbReference>
<feature type="binding site" evidence="6">
    <location>
        <position position="250"/>
    </location>
    <ligand>
        <name>a divalent metal cation</name>
        <dbReference type="ChEBI" id="CHEBI:60240"/>
        <label>1</label>
    </ligand>
</feature>
<dbReference type="RefSeq" id="WP_094410598.1">
    <property type="nucleotide sequence ID" value="NZ_BMJZ01000003.1"/>
</dbReference>
<reference evidence="9 10" key="1">
    <citation type="submission" date="2017-07" db="EMBL/GenBank/DDBJ databases">
        <title>Elstera cyanobacteriorum sp. nov., a novel bacterium isolated from cyanobacterial aggregates in a eutrophic lake.</title>
        <authorList>
            <person name="Cai H."/>
        </authorList>
    </citation>
    <scope>NUCLEOTIDE SEQUENCE [LARGE SCALE GENOMIC DNA]</scope>
    <source>
        <strain evidence="9 10">TH019</strain>
    </source>
</reference>
<gene>
    <name evidence="6 9" type="primary">map</name>
    <name evidence="9" type="ORF">CHR90_18545</name>
</gene>
<comment type="similarity">
    <text evidence="6">Belongs to the peptidase M24A family. Methionine aminopeptidase type 1 subfamily.</text>
</comment>
<proteinExistence type="inferred from homology"/>
<dbReference type="InterPro" id="IPR036005">
    <property type="entry name" value="Creatinase/aminopeptidase-like"/>
</dbReference>
<dbReference type="GO" id="GO:0006508">
    <property type="term" value="P:proteolysis"/>
    <property type="evidence" value="ECO:0007669"/>
    <property type="project" value="UniProtKB-KW"/>
</dbReference>
<feature type="binding site" evidence="6">
    <location>
        <position position="193"/>
    </location>
    <ligand>
        <name>substrate</name>
    </ligand>
</feature>
<comment type="caution">
    <text evidence="9">The sequence shown here is derived from an EMBL/GenBank/DDBJ whole genome shotgun (WGS) entry which is preliminary data.</text>
</comment>
<dbReference type="PANTHER" id="PTHR43330:SF27">
    <property type="entry name" value="METHIONINE AMINOPEPTIDASE"/>
    <property type="match status" value="1"/>
</dbReference>
<dbReference type="OrthoDB" id="9802055at2"/>
<dbReference type="Pfam" id="PF00557">
    <property type="entry name" value="Peptidase_M24"/>
    <property type="match status" value="1"/>
</dbReference>
<dbReference type="InterPro" id="IPR002467">
    <property type="entry name" value="Pept_M24A_MAP1"/>
</dbReference>
<evidence type="ECO:0000256" key="4">
    <source>
        <dbReference type="ARBA" id="ARBA00022723"/>
    </source>
</evidence>
<comment type="cofactor">
    <cofactor evidence="6">
        <name>Co(2+)</name>
        <dbReference type="ChEBI" id="CHEBI:48828"/>
    </cofactor>
    <cofactor evidence="6">
        <name>Zn(2+)</name>
        <dbReference type="ChEBI" id="CHEBI:29105"/>
    </cofactor>
    <cofactor evidence="6">
        <name>Mn(2+)</name>
        <dbReference type="ChEBI" id="CHEBI:29035"/>
    </cofactor>
    <cofactor evidence="6">
        <name>Fe(2+)</name>
        <dbReference type="ChEBI" id="CHEBI:29033"/>
    </cofactor>
    <text evidence="6">Binds 2 divalent metal cations per subunit. Has a high-affinity and a low affinity metal-binding site. The true nature of the physiological cofactor is under debate. The enzyme is active with cobalt, zinc, manganese or divalent iron ions. Most likely, methionine aminopeptidases function as mononuclear Fe(2+)-metalloproteases under physiological conditions, and the catalytically relevant metal-binding site has been assigned to the histidine-containing high-affinity site.</text>
</comment>
<feature type="binding site" evidence="6">
    <location>
        <position position="112"/>
    </location>
    <ligand>
        <name>a divalent metal cation</name>
        <dbReference type="ChEBI" id="CHEBI:60240"/>
        <label>1</label>
    </ligand>
</feature>
<keyword evidence="2 6" id="KW-0031">Aminopeptidase</keyword>
<keyword evidence="3 6" id="KW-0645">Protease</keyword>
<dbReference type="InterPro" id="IPR001714">
    <property type="entry name" value="Pept_M24_MAP"/>
</dbReference>
<feature type="binding site" evidence="6">
    <location>
        <position position="123"/>
    </location>
    <ligand>
        <name>a divalent metal cation</name>
        <dbReference type="ChEBI" id="CHEBI:60240"/>
        <label>2</label>
        <note>catalytic</note>
    </ligand>
</feature>
<feature type="binding site" evidence="6">
    <location>
        <position position="123"/>
    </location>
    <ligand>
        <name>a divalent metal cation</name>
        <dbReference type="ChEBI" id="CHEBI:60240"/>
        <label>1</label>
    </ligand>
</feature>
<dbReference type="CDD" id="cd01086">
    <property type="entry name" value="MetAP1"/>
    <property type="match status" value="1"/>
</dbReference>
<dbReference type="GO" id="GO:0070006">
    <property type="term" value="F:metalloaminopeptidase activity"/>
    <property type="evidence" value="ECO:0007669"/>
    <property type="project" value="UniProtKB-UniRule"/>
</dbReference>
<dbReference type="SUPFAM" id="SSF55920">
    <property type="entry name" value="Creatinase/aminopeptidase"/>
    <property type="match status" value="1"/>
</dbReference>
<dbReference type="PRINTS" id="PR00599">
    <property type="entry name" value="MAPEPTIDASE"/>
</dbReference>